<accession>A0A1H9UI75</accession>
<dbReference type="EMBL" id="FOGV01000014">
    <property type="protein sequence ID" value="SES08988.1"/>
    <property type="molecule type" value="Genomic_DNA"/>
</dbReference>
<name>A0A1H9UI75_9BACI</name>
<dbReference type="RefSeq" id="WP_123875831.1">
    <property type="nucleotide sequence ID" value="NZ_FOGV01000014.1"/>
</dbReference>
<dbReference type="Proteomes" id="UP000199318">
    <property type="component" value="Unassembled WGS sequence"/>
</dbReference>
<gene>
    <name evidence="2" type="ORF">SAMN05444126_11456</name>
</gene>
<organism evidence="2 3">
    <name type="scientific">Salisediminibacterium halotolerans</name>
    <dbReference type="NCBI Taxonomy" id="517425"/>
    <lineage>
        <taxon>Bacteria</taxon>
        <taxon>Bacillati</taxon>
        <taxon>Bacillota</taxon>
        <taxon>Bacilli</taxon>
        <taxon>Bacillales</taxon>
        <taxon>Bacillaceae</taxon>
        <taxon>Salisediminibacterium</taxon>
    </lineage>
</organism>
<dbReference type="OrthoDB" id="9814639at2"/>
<dbReference type="AlphaFoldDB" id="A0A1H9UI75"/>
<dbReference type="STRING" id="1464123.SAMN05444126_11456"/>
<sequence length="119" mass="12536">MTSLDVMLKGTDDYASSGFFHLKVSLRHRLKKTSPCLTSPRASAEPLRADALQGLVCLAIPQEKAGMLGHPLFEASVFIKKKPCIHSSDASGKASDEDPDSAVSGRRILAESLPGASGG</sequence>
<reference evidence="3" key="1">
    <citation type="submission" date="2016-10" db="EMBL/GenBank/DDBJ databases">
        <authorList>
            <person name="de Groot N.N."/>
        </authorList>
    </citation>
    <scope>NUCLEOTIDE SEQUENCE [LARGE SCALE GENOMIC DNA]</scope>
    <source>
        <strain evidence="3">10nlg</strain>
    </source>
</reference>
<keyword evidence="3" id="KW-1185">Reference proteome</keyword>
<proteinExistence type="predicted"/>
<feature type="region of interest" description="Disordered" evidence="1">
    <location>
        <begin position="86"/>
        <end position="119"/>
    </location>
</feature>
<comment type="caution">
    <text evidence="2">The sequence shown here is derived from an EMBL/GenBank/DDBJ whole genome shotgun (WGS) entry which is preliminary data.</text>
</comment>
<evidence type="ECO:0000256" key="1">
    <source>
        <dbReference type="SAM" id="MobiDB-lite"/>
    </source>
</evidence>
<protein>
    <submittedName>
        <fullName evidence="2">Uncharacterized protein</fullName>
    </submittedName>
</protein>
<evidence type="ECO:0000313" key="3">
    <source>
        <dbReference type="Proteomes" id="UP000199318"/>
    </source>
</evidence>
<evidence type="ECO:0000313" key="2">
    <source>
        <dbReference type="EMBL" id="SES08988.1"/>
    </source>
</evidence>